<reference evidence="2 3" key="1">
    <citation type="submission" date="2016-10" db="EMBL/GenBank/DDBJ databases">
        <authorList>
            <person name="Varghese N."/>
            <person name="Submissions S."/>
        </authorList>
    </citation>
    <scope>NUCLEOTIDE SEQUENCE [LARGE SCALE GENOMIC DNA]</scope>
    <source>
        <strain evidence="2 3">DSM 17835</strain>
    </source>
</reference>
<protein>
    <recommendedName>
        <fullName evidence="4">Phage protein</fullName>
    </recommendedName>
</protein>
<keyword evidence="3" id="KW-1185">Reference proteome</keyword>
<dbReference type="EMBL" id="LT629689">
    <property type="protein sequence ID" value="SDF89628.1"/>
    <property type="molecule type" value="Genomic_DNA"/>
</dbReference>
<sequence>MSGYTTAVALATAVAGTAYSVYSTQQAGKQASLNADAQSEQAQNDANAAASASMVQADRIRRIARNQASEANTALAGSGVEVGEGTAVNINEEIIGNAEEDAVLTIFNGQNQKARGSVDASNYKLAGSQARSNANAQSIGTVLSSGARIASGWKASAAGRDMQGQTQELNTNPAWVRNS</sequence>
<feature type="region of interest" description="Disordered" evidence="1">
    <location>
        <begin position="158"/>
        <end position="179"/>
    </location>
</feature>
<evidence type="ECO:0000256" key="1">
    <source>
        <dbReference type="SAM" id="MobiDB-lite"/>
    </source>
</evidence>
<feature type="compositionally biased region" description="Polar residues" evidence="1">
    <location>
        <begin position="163"/>
        <end position="179"/>
    </location>
</feature>
<accession>A0ABY0NR57</accession>
<evidence type="ECO:0008006" key="4">
    <source>
        <dbReference type="Google" id="ProtNLM"/>
    </source>
</evidence>
<organism evidence="2 3">
    <name type="scientific">Pseudomonas extremaustralis</name>
    <dbReference type="NCBI Taxonomy" id="359110"/>
    <lineage>
        <taxon>Bacteria</taxon>
        <taxon>Pseudomonadati</taxon>
        <taxon>Pseudomonadota</taxon>
        <taxon>Gammaproteobacteria</taxon>
        <taxon>Pseudomonadales</taxon>
        <taxon>Pseudomonadaceae</taxon>
        <taxon>Pseudomonas</taxon>
    </lineage>
</organism>
<evidence type="ECO:0000313" key="3">
    <source>
        <dbReference type="Proteomes" id="UP000182858"/>
    </source>
</evidence>
<evidence type="ECO:0000313" key="2">
    <source>
        <dbReference type="EMBL" id="SDF89628.1"/>
    </source>
</evidence>
<name>A0ABY0NR57_9PSED</name>
<gene>
    <name evidence="2" type="ORF">SAMN05216591_4292</name>
</gene>
<proteinExistence type="predicted"/>
<dbReference type="Proteomes" id="UP000182858">
    <property type="component" value="Chromosome I"/>
</dbReference>
<dbReference type="GeneID" id="78555664"/>
<dbReference type="RefSeq" id="WP_010563110.1">
    <property type="nucleotide sequence ID" value="NZ_LT629689.1"/>
</dbReference>